<evidence type="ECO:0000256" key="3">
    <source>
        <dbReference type="ARBA" id="ARBA00022833"/>
    </source>
</evidence>
<keyword evidence="2" id="KW-0863">Zinc-finger</keyword>
<dbReference type="InterPro" id="IPR017941">
    <property type="entry name" value="Rieske_2Fe-2S"/>
</dbReference>
<dbReference type="InterPro" id="IPR037274">
    <property type="entry name" value="Znf_CHY_sf"/>
</dbReference>
<accession>A0A4S5BEI1</accession>
<evidence type="ECO:0000259" key="4">
    <source>
        <dbReference type="PROSITE" id="PS51266"/>
    </source>
</evidence>
<evidence type="ECO:0000256" key="1">
    <source>
        <dbReference type="ARBA" id="ARBA00022723"/>
    </source>
</evidence>
<gene>
    <name evidence="6" type="ORF">E6L38_00565</name>
</gene>
<dbReference type="PIRSF" id="PIRSF017292">
    <property type="entry name" value="UCP017292_Znf_CHY"/>
    <property type="match status" value="1"/>
</dbReference>
<dbReference type="SUPFAM" id="SSF161219">
    <property type="entry name" value="CHY zinc finger-like"/>
    <property type="match status" value="1"/>
</dbReference>
<evidence type="ECO:0000256" key="2">
    <source>
        <dbReference type="ARBA" id="ARBA00022771"/>
    </source>
</evidence>
<dbReference type="RefSeq" id="WP_081292616.1">
    <property type="nucleotide sequence ID" value="NZ_BCYG01000046.1"/>
</dbReference>
<evidence type="ECO:0000259" key="5">
    <source>
        <dbReference type="PROSITE" id="PS51296"/>
    </source>
</evidence>
<name>A0A4S5BEI1_BIFLI</name>
<feature type="domain" description="CHY-type" evidence="4">
    <location>
        <begin position="22"/>
        <end position="105"/>
    </location>
</feature>
<comment type="caution">
    <text evidence="6">The sequence shown here is derived from an EMBL/GenBank/DDBJ whole genome shotgun (WGS) entry which is preliminary data.</text>
</comment>
<sequence length="121" mass="13698">MVNGVRDGSQDKGWNPAIRGRLVDGQGRCVHWHSPLDVVANRFACCDEYYACYRCHDELAGHDRIVWRDMDSLAVMCGVCRHQMTPREYGRAMESVTPCCPCCGARFNPGCALHHDIYFSD</sequence>
<dbReference type="Pfam" id="PF05495">
    <property type="entry name" value="zf-CHY"/>
    <property type="match status" value="1"/>
</dbReference>
<dbReference type="InterPro" id="IPR016694">
    <property type="entry name" value="UCP017292"/>
</dbReference>
<dbReference type="Proteomes" id="UP000306697">
    <property type="component" value="Unassembled WGS sequence"/>
</dbReference>
<dbReference type="PROSITE" id="PS51266">
    <property type="entry name" value="ZF_CHY"/>
    <property type="match status" value="1"/>
</dbReference>
<feature type="domain" description="Rieske" evidence="5">
    <location>
        <begin position="49"/>
        <end position="109"/>
    </location>
</feature>
<protein>
    <recommendedName>
        <fullName evidence="8">CHY-type domain-containing protein</fullName>
    </recommendedName>
</protein>
<reference evidence="6 7" key="1">
    <citation type="submission" date="2019-04" db="EMBL/GenBank/DDBJ databases">
        <title>Genome Announcement To Ensure Probiotic Safety of Bifidobacterium longum subsp infantis UBBI-01.</title>
        <authorList>
            <person name="Sulthana A."/>
            <person name="Lakshmi S.G."/>
            <person name="Madempudi R.S."/>
        </authorList>
    </citation>
    <scope>NUCLEOTIDE SEQUENCE [LARGE SCALE GENOMIC DNA]</scope>
    <source>
        <strain evidence="6 7">UBBI-01</strain>
    </source>
</reference>
<evidence type="ECO:0000313" key="6">
    <source>
        <dbReference type="EMBL" id="THJ30580.1"/>
    </source>
</evidence>
<dbReference type="InterPro" id="IPR008913">
    <property type="entry name" value="Znf_CHY"/>
</dbReference>
<dbReference type="GO" id="GO:0008270">
    <property type="term" value="F:zinc ion binding"/>
    <property type="evidence" value="ECO:0007669"/>
    <property type="project" value="UniProtKB-KW"/>
</dbReference>
<organism evidence="6 7">
    <name type="scientific">Bifidobacterium longum subsp. infantis</name>
    <dbReference type="NCBI Taxonomy" id="1682"/>
    <lineage>
        <taxon>Bacteria</taxon>
        <taxon>Bacillati</taxon>
        <taxon>Actinomycetota</taxon>
        <taxon>Actinomycetes</taxon>
        <taxon>Bifidobacteriales</taxon>
        <taxon>Bifidobacteriaceae</taxon>
        <taxon>Bifidobacterium</taxon>
    </lineage>
</organism>
<keyword evidence="1" id="KW-0479">Metal-binding</keyword>
<dbReference type="AlphaFoldDB" id="A0A4S5BEI1"/>
<dbReference type="EMBL" id="SSWL01000001">
    <property type="protein sequence ID" value="THJ30580.1"/>
    <property type="molecule type" value="Genomic_DNA"/>
</dbReference>
<proteinExistence type="predicted"/>
<keyword evidence="3" id="KW-0862">Zinc</keyword>
<evidence type="ECO:0008006" key="8">
    <source>
        <dbReference type="Google" id="ProtNLM"/>
    </source>
</evidence>
<dbReference type="GO" id="GO:0051537">
    <property type="term" value="F:2 iron, 2 sulfur cluster binding"/>
    <property type="evidence" value="ECO:0007669"/>
    <property type="project" value="InterPro"/>
</dbReference>
<evidence type="ECO:0000313" key="7">
    <source>
        <dbReference type="Proteomes" id="UP000306697"/>
    </source>
</evidence>
<dbReference type="PROSITE" id="PS51296">
    <property type="entry name" value="RIESKE"/>
    <property type="match status" value="1"/>
</dbReference>